<keyword evidence="2 10" id="KW-0812">Transmembrane</keyword>
<dbReference type="PROSITE" id="PS00232">
    <property type="entry name" value="CADHERIN_1"/>
    <property type="match status" value="5"/>
</dbReference>
<evidence type="ECO:0000259" key="11">
    <source>
        <dbReference type="PROSITE" id="PS50268"/>
    </source>
</evidence>
<accession>A0AA84ZDG3</accession>
<feature type="domain" description="Cadherin" evidence="11">
    <location>
        <begin position="227"/>
        <end position="323"/>
    </location>
</feature>
<name>A0AA84ZDG3_9TREM</name>
<dbReference type="GO" id="GO:0005509">
    <property type="term" value="F:calcium ion binding"/>
    <property type="evidence" value="ECO:0007669"/>
    <property type="project" value="UniProtKB-UniRule"/>
</dbReference>
<keyword evidence="3" id="KW-0677">Repeat</keyword>
<dbReference type="InterPro" id="IPR050174">
    <property type="entry name" value="Protocadherin/Cadherin-CA"/>
</dbReference>
<dbReference type="AlphaFoldDB" id="A0AA84ZDG3"/>
<dbReference type="InterPro" id="IPR002126">
    <property type="entry name" value="Cadherin-like_dom"/>
</dbReference>
<dbReference type="SUPFAM" id="SSF49313">
    <property type="entry name" value="Cadherin-like"/>
    <property type="match status" value="4"/>
</dbReference>
<evidence type="ECO:0000256" key="7">
    <source>
        <dbReference type="ARBA" id="ARBA00023180"/>
    </source>
</evidence>
<feature type="domain" description="Cadherin" evidence="11">
    <location>
        <begin position="575"/>
        <end position="708"/>
    </location>
</feature>
<dbReference type="InterPro" id="IPR020894">
    <property type="entry name" value="Cadherin_CS"/>
</dbReference>
<dbReference type="PANTHER" id="PTHR24028">
    <property type="entry name" value="CADHERIN-87A"/>
    <property type="match status" value="1"/>
</dbReference>
<keyword evidence="4 8" id="KW-0106">Calcium</keyword>
<keyword evidence="7" id="KW-0325">Glycoprotein</keyword>
<dbReference type="PANTHER" id="PTHR24028:SF146">
    <property type="entry name" value="CADHERIN 96CB, ISOFORM D-RELATED"/>
    <property type="match status" value="1"/>
</dbReference>
<feature type="domain" description="Cadherin" evidence="11">
    <location>
        <begin position="720"/>
        <end position="870"/>
    </location>
</feature>
<evidence type="ECO:0000256" key="3">
    <source>
        <dbReference type="ARBA" id="ARBA00022737"/>
    </source>
</evidence>
<evidence type="ECO:0000256" key="5">
    <source>
        <dbReference type="ARBA" id="ARBA00022989"/>
    </source>
</evidence>
<feature type="domain" description="Cadherin" evidence="11">
    <location>
        <begin position="894"/>
        <end position="1020"/>
    </location>
</feature>
<comment type="subcellular location">
    <subcellularLocation>
        <location evidence="1">Membrane</location>
        <topology evidence="1">Single-pass membrane protein</topology>
    </subcellularLocation>
</comment>
<evidence type="ECO:0000256" key="6">
    <source>
        <dbReference type="ARBA" id="ARBA00023136"/>
    </source>
</evidence>
<dbReference type="SMART" id="SM00112">
    <property type="entry name" value="CA"/>
    <property type="match status" value="4"/>
</dbReference>
<evidence type="ECO:0000313" key="12">
    <source>
        <dbReference type="Proteomes" id="UP000050790"/>
    </source>
</evidence>
<dbReference type="FunFam" id="2.60.40.60:FF:000092">
    <property type="entry name" value="Protocadherin 8"/>
    <property type="match status" value="1"/>
</dbReference>
<sequence length="1269" mass="147844">MQYHHHYYPITIVIIVLLLKSFISSSQIPIVIYNLADETPTGSLIGNIAENLSFNSIRNYTYLFITSIKFQYINDYIKITSNGDIITLRRIDRDNTNDICGPLNCCPLLVCQIEANIILTKQWNNHWKHDLNQMNHSFMEDHRIPDEGEEEQLRRNSIKLNESNEQQTMIHLYIRINDANDNPPRFFMSTNMIQYDSLNKSQQLLNRPFIIYIREGDTNGFEGLPIASDADSELNGIVMYQLIEYTNNGDLVKEPRLNITMTHDHIHSTNPKLILLRSLDYENIDDREIYATFYAIDGGDPSLTGSLSIIVRLLDMNDNPPMIEQSTMTEQYITLPENTTLDNRPFYIVNATDADSGENSRLIYSFSPLANSLIPMKFHIDSTNGAITIREPLDYEVYSERQFLLPIIVKDSGSPPLSCTTSISIQIKDINDNIPTLMIQENITIPEGHIFTKPIIRFYIKDEDEVSHGKILCKPTPLESNHLQDKELLAGQDYLRLHPVSDTVFFIFTKGIFDYEQIQYASLLIDCYDLADIDLFNKVNFTLQHFQQKDPLKYLYQFRITVAISDQNDNIPIFKQSKYYIKIPEHLSDGSYITEMKAHDLDKGEYGQLTYQLKSITFNYIDDHDPDHDHDEEDPDHSNYSRHPQNYEQPFEIDSFNGIITVLHNHLLDREQIEYFYLNILAIDKGNLTTHTQLIIQLIDINDHLPILYNNNHINIDFLENKKINTFIDFIHLIDLDKDSKNSMIHLLLDNNPSINNPSINNQLINNPSINNQSIDNQCNHYLKIIPDKNFHYKQINKNELINEYELKAILINQLIIGREKINKIFYRIITYNTDNNMNNIKSINSITYTFTINILDENDNIPLCIYPIYNSIIGDYDPDEDQDLDQDHYDHDPDPDHSIMIYTNTPIYTFVIQIKGYDPDHGLNGTILYQLNPLTNGSQYFYLNESNGKLYTNWFMDSPYDSTMINMDTNSSYDPPIEGIYHIKISLKDMGIPSLSSNETQFFIKIHSFNQSIINNQSIIDSNHKTMKFWLHNHHQFLWILLIISMILLIIIISSIMIWIQSYCKQKFNHHINKTECNPIIISTTTTTTKNHDQSLKKPYLIGYLSTNKKYQYSSKIDNNQSLWPDTNIIHQSINDHLNVNTTINTTYNDPFHYTNHLHTNPICSLHFSYNTGNHSYNNNTNDYYYNNNNQLIGQKYTSFNTSNLSTNHLNSSMNGTLINEHLNHDVYLQSSLHRTIRNSIVYPTNTNSYLSPIYDLSYYDDQYQNQQ</sequence>
<feature type="domain" description="Cadherin" evidence="11">
    <location>
        <begin position="327"/>
        <end position="437"/>
    </location>
</feature>
<evidence type="ECO:0000256" key="9">
    <source>
        <dbReference type="SAM" id="MobiDB-lite"/>
    </source>
</evidence>
<keyword evidence="6 10" id="KW-0472">Membrane</keyword>
<evidence type="ECO:0000256" key="4">
    <source>
        <dbReference type="ARBA" id="ARBA00022837"/>
    </source>
</evidence>
<dbReference type="GO" id="GO:0005886">
    <property type="term" value="C:plasma membrane"/>
    <property type="evidence" value="ECO:0007669"/>
    <property type="project" value="InterPro"/>
</dbReference>
<protein>
    <recommendedName>
        <fullName evidence="11">Cadherin domain-containing protein</fullName>
    </recommendedName>
</protein>
<proteinExistence type="predicted"/>
<organism evidence="12 13">
    <name type="scientific">Schistosoma margrebowiei</name>
    <dbReference type="NCBI Taxonomy" id="48269"/>
    <lineage>
        <taxon>Eukaryota</taxon>
        <taxon>Metazoa</taxon>
        <taxon>Spiralia</taxon>
        <taxon>Lophotrochozoa</taxon>
        <taxon>Platyhelminthes</taxon>
        <taxon>Trematoda</taxon>
        <taxon>Digenea</taxon>
        <taxon>Strigeidida</taxon>
        <taxon>Schistosomatoidea</taxon>
        <taxon>Schistosomatidae</taxon>
        <taxon>Schistosoma</taxon>
    </lineage>
</organism>
<evidence type="ECO:0000256" key="2">
    <source>
        <dbReference type="ARBA" id="ARBA00022692"/>
    </source>
</evidence>
<reference evidence="13" key="1">
    <citation type="submission" date="2023-11" db="UniProtKB">
        <authorList>
            <consortium name="WormBaseParasite"/>
        </authorList>
    </citation>
    <scope>IDENTIFICATION</scope>
</reference>
<evidence type="ECO:0000313" key="13">
    <source>
        <dbReference type="WBParaSite" id="SMRG1_22530.1"/>
    </source>
</evidence>
<dbReference type="Pfam" id="PF00028">
    <property type="entry name" value="Cadherin"/>
    <property type="match status" value="1"/>
</dbReference>
<dbReference type="InterPro" id="IPR015919">
    <property type="entry name" value="Cadherin-like_sf"/>
</dbReference>
<dbReference type="Gene3D" id="2.60.40.60">
    <property type="entry name" value="Cadherins"/>
    <property type="match status" value="6"/>
</dbReference>
<dbReference type="GO" id="GO:0007156">
    <property type="term" value="P:homophilic cell adhesion via plasma membrane adhesion molecules"/>
    <property type="evidence" value="ECO:0007669"/>
    <property type="project" value="InterPro"/>
</dbReference>
<keyword evidence="5 10" id="KW-1133">Transmembrane helix</keyword>
<feature type="region of interest" description="Disordered" evidence="9">
    <location>
        <begin position="624"/>
        <end position="645"/>
    </location>
</feature>
<feature type="transmembrane region" description="Helical" evidence="10">
    <location>
        <begin position="1038"/>
        <end position="1061"/>
    </location>
</feature>
<feature type="transmembrane region" description="Helical" evidence="10">
    <location>
        <begin position="6"/>
        <end position="23"/>
    </location>
</feature>
<evidence type="ECO:0000256" key="1">
    <source>
        <dbReference type="ARBA" id="ARBA00004167"/>
    </source>
</evidence>
<dbReference type="CDD" id="cd11304">
    <property type="entry name" value="Cadherin_repeat"/>
    <property type="match status" value="4"/>
</dbReference>
<evidence type="ECO:0000256" key="8">
    <source>
        <dbReference type="PROSITE-ProRule" id="PRU00043"/>
    </source>
</evidence>
<dbReference type="PRINTS" id="PR00205">
    <property type="entry name" value="CADHERIN"/>
</dbReference>
<evidence type="ECO:0000256" key="10">
    <source>
        <dbReference type="SAM" id="Phobius"/>
    </source>
</evidence>
<dbReference type="WBParaSite" id="SMRG1_22530.1">
    <property type="protein sequence ID" value="SMRG1_22530.1"/>
    <property type="gene ID" value="SMRG1_22530"/>
</dbReference>
<dbReference type="Proteomes" id="UP000050790">
    <property type="component" value="Unassembled WGS sequence"/>
</dbReference>
<dbReference type="PROSITE" id="PS50268">
    <property type="entry name" value="CADHERIN_2"/>
    <property type="match status" value="5"/>
</dbReference>